<dbReference type="EMBL" id="JAANIU010015256">
    <property type="protein sequence ID" value="KAG1529404.1"/>
    <property type="molecule type" value="Genomic_DNA"/>
</dbReference>
<organism evidence="1 2">
    <name type="scientific">Rhizopus delemar</name>
    <dbReference type="NCBI Taxonomy" id="936053"/>
    <lineage>
        <taxon>Eukaryota</taxon>
        <taxon>Fungi</taxon>
        <taxon>Fungi incertae sedis</taxon>
        <taxon>Mucoromycota</taxon>
        <taxon>Mucoromycotina</taxon>
        <taxon>Mucoromycetes</taxon>
        <taxon>Mucorales</taxon>
        <taxon>Mucorineae</taxon>
        <taxon>Rhizopodaceae</taxon>
        <taxon>Rhizopus</taxon>
    </lineage>
</organism>
<comment type="caution">
    <text evidence="1">The sequence shown here is derived from an EMBL/GenBank/DDBJ whole genome shotgun (WGS) entry which is preliminary data.</text>
</comment>
<evidence type="ECO:0000313" key="2">
    <source>
        <dbReference type="Proteomes" id="UP000740926"/>
    </source>
</evidence>
<evidence type="ECO:0000313" key="1">
    <source>
        <dbReference type="EMBL" id="KAG1529404.1"/>
    </source>
</evidence>
<keyword evidence="2" id="KW-1185">Reference proteome</keyword>
<accession>A0A9P6XNL4</accession>
<reference evidence="1 2" key="1">
    <citation type="journal article" date="2020" name="Microb. Genom.">
        <title>Genetic diversity of clinical and environmental Mucorales isolates obtained from an investigation of mucormycosis cases among solid organ transplant recipients.</title>
        <authorList>
            <person name="Nguyen M.H."/>
            <person name="Kaul D."/>
            <person name="Muto C."/>
            <person name="Cheng S.J."/>
            <person name="Richter R.A."/>
            <person name="Bruno V.M."/>
            <person name="Liu G."/>
            <person name="Beyhan S."/>
            <person name="Sundermann A.J."/>
            <person name="Mounaud S."/>
            <person name="Pasculle A.W."/>
            <person name="Nierman W.C."/>
            <person name="Driscoll E."/>
            <person name="Cumbie R."/>
            <person name="Clancy C.J."/>
            <person name="Dupont C.L."/>
        </authorList>
    </citation>
    <scope>NUCLEOTIDE SEQUENCE [LARGE SCALE GENOMIC DNA]</scope>
    <source>
        <strain evidence="1 2">GL24</strain>
    </source>
</reference>
<dbReference type="AlphaFoldDB" id="A0A9P6XNL4"/>
<name>A0A9P6XNL4_9FUNG</name>
<sequence>MMRLCGSLSPSWRCCADCGWSWPPVLDDLPREPAVRRGMLCCVEGSTVAGGASRHYRYQPSMPWLATPARGPFSRVLPRGRPR</sequence>
<protein>
    <submittedName>
        <fullName evidence="1">Uncharacterized protein</fullName>
    </submittedName>
</protein>
<proteinExistence type="predicted"/>
<dbReference type="Proteomes" id="UP000740926">
    <property type="component" value="Unassembled WGS sequence"/>
</dbReference>
<gene>
    <name evidence="1" type="ORF">G6F50_018023</name>
</gene>